<keyword evidence="1" id="KW-0238">DNA-binding</keyword>
<evidence type="ECO:0000256" key="1">
    <source>
        <dbReference type="ARBA" id="ARBA00023125"/>
    </source>
</evidence>
<dbReference type="RefSeq" id="WP_132251185.1">
    <property type="nucleotide sequence ID" value="NZ_SMAL01000003.1"/>
</dbReference>
<dbReference type="GO" id="GO:0003677">
    <property type="term" value="F:DNA binding"/>
    <property type="evidence" value="ECO:0007669"/>
    <property type="project" value="UniProtKB-KW"/>
</dbReference>
<dbReference type="PROSITE" id="PS51197">
    <property type="entry name" value="HTH_RRF2_2"/>
    <property type="match status" value="1"/>
</dbReference>
<proteinExistence type="predicted"/>
<dbReference type="OrthoDB" id="9808360at2"/>
<dbReference type="InterPro" id="IPR036390">
    <property type="entry name" value="WH_DNA-bd_sf"/>
</dbReference>
<evidence type="ECO:0000313" key="2">
    <source>
        <dbReference type="EMBL" id="TCT15465.1"/>
    </source>
</evidence>
<dbReference type="PANTHER" id="PTHR33221:SF5">
    <property type="entry name" value="HTH-TYPE TRANSCRIPTIONAL REGULATOR ISCR"/>
    <property type="match status" value="1"/>
</dbReference>
<keyword evidence="3" id="KW-1185">Reference proteome</keyword>
<dbReference type="Gene3D" id="1.10.10.10">
    <property type="entry name" value="Winged helix-like DNA-binding domain superfamily/Winged helix DNA-binding domain"/>
    <property type="match status" value="1"/>
</dbReference>
<accession>A0A4R3MMI3</accession>
<organism evidence="2 3">
    <name type="scientific">Natranaerovirga pectinivora</name>
    <dbReference type="NCBI Taxonomy" id="682400"/>
    <lineage>
        <taxon>Bacteria</taxon>
        <taxon>Bacillati</taxon>
        <taxon>Bacillota</taxon>
        <taxon>Clostridia</taxon>
        <taxon>Lachnospirales</taxon>
        <taxon>Natranaerovirgaceae</taxon>
        <taxon>Natranaerovirga</taxon>
    </lineage>
</organism>
<reference evidence="2 3" key="1">
    <citation type="submission" date="2019-03" db="EMBL/GenBank/DDBJ databases">
        <title>Genomic Encyclopedia of Type Strains, Phase IV (KMG-IV): sequencing the most valuable type-strain genomes for metagenomic binning, comparative biology and taxonomic classification.</title>
        <authorList>
            <person name="Goeker M."/>
        </authorList>
    </citation>
    <scope>NUCLEOTIDE SEQUENCE [LARGE SCALE GENOMIC DNA]</scope>
    <source>
        <strain evidence="2 3">DSM 24629</strain>
    </source>
</reference>
<name>A0A4R3MMI3_9FIRM</name>
<dbReference type="InterPro" id="IPR036388">
    <property type="entry name" value="WH-like_DNA-bd_sf"/>
</dbReference>
<dbReference type="InterPro" id="IPR000944">
    <property type="entry name" value="Tscrpt_reg_Rrf2"/>
</dbReference>
<dbReference type="Pfam" id="PF02082">
    <property type="entry name" value="Rrf2"/>
    <property type="match status" value="1"/>
</dbReference>
<dbReference type="GO" id="GO:0005829">
    <property type="term" value="C:cytosol"/>
    <property type="evidence" value="ECO:0007669"/>
    <property type="project" value="TreeGrafter"/>
</dbReference>
<dbReference type="GO" id="GO:0003700">
    <property type="term" value="F:DNA-binding transcription factor activity"/>
    <property type="evidence" value="ECO:0007669"/>
    <property type="project" value="TreeGrafter"/>
</dbReference>
<dbReference type="Proteomes" id="UP000294902">
    <property type="component" value="Unassembled WGS sequence"/>
</dbReference>
<dbReference type="NCBIfam" id="TIGR00738">
    <property type="entry name" value="rrf2_super"/>
    <property type="match status" value="1"/>
</dbReference>
<dbReference type="EMBL" id="SMAL01000003">
    <property type="protein sequence ID" value="TCT15465.1"/>
    <property type="molecule type" value="Genomic_DNA"/>
</dbReference>
<dbReference type="AlphaFoldDB" id="A0A4R3MMI3"/>
<gene>
    <name evidence="2" type="ORF">EDC18_103170</name>
</gene>
<sequence length="145" mass="16500">MKISTKGRYGLRALLDLAIHVEQNEVVTVLSISQRQDISKNYLEQVFSALRKADIVNGVKGPQGGYTLNDDPKNLTIGSILRVLEGSLFDIGDTQEEGNIIQQCINKKVWMELNESINKVVDSITLYDLIEEYKKMHSDYLMFYI</sequence>
<comment type="caution">
    <text evidence="2">The sequence shown here is derived from an EMBL/GenBank/DDBJ whole genome shotgun (WGS) entry which is preliminary data.</text>
</comment>
<protein>
    <submittedName>
        <fullName evidence="2">BadM/Rrf2 family transcriptional regulator</fullName>
    </submittedName>
</protein>
<evidence type="ECO:0000313" key="3">
    <source>
        <dbReference type="Proteomes" id="UP000294902"/>
    </source>
</evidence>
<dbReference type="SUPFAM" id="SSF46785">
    <property type="entry name" value="Winged helix' DNA-binding domain"/>
    <property type="match status" value="1"/>
</dbReference>
<dbReference type="PANTHER" id="PTHR33221">
    <property type="entry name" value="WINGED HELIX-TURN-HELIX TRANSCRIPTIONAL REGULATOR, RRF2 FAMILY"/>
    <property type="match status" value="1"/>
</dbReference>